<protein>
    <submittedName>
        <fullName evidence="1">Uncharacterized protein</fullName>
    </submittedName>
</protein>
<evidence type="ECO:0000313" key="1">
    <source>
        <dbReference type="EMBL" id="KYF89883.1"/>
    </source>
</evidence>
<dbReference type="EMBL" id="JEMC01002193">
    <property type="protein sequence ID" value="KYF89883.1"/>
    <property type="molecule type" value="Genomic_DNA"/>
</dbReference>
<dbReference type="Proteomes" id="UP000075515">
    <property type="component" value="Unassembled WGS sequence"/>
</dbReference>
<organism evidence="1 2">
    <name type="scientific">Sorangium cellulosum</name>
    <name type="common">Polyangium cellulosum</name>
    <dbReference type="NCBI Taxonomy" id="56"/>
    <lineage>
        <taxon>Bacteria</taxon>
        <taxon>Pseudomonadati</taxon>
        <taxon>Myxococcota</taxon>
        <taxon>Polyangia</taxon>
        <taxon>Polyangiales</taxon>
        <taxon>Polyangiaceae</taxon>
        <taxon>Sorangium</taxon>
    </lineage>
</organism>
<dbReference type="AlphaFoldDB" id="A0A150SBM2"/>
<comment type="caution">
    <text evidence="1">The sequence shown here is derived from an EMBL/GenBank/DDBJ whole genome shotgun (WGS) entry which is preliminary data.</text>
</comment>
<accession>A0A150SBM2</accession>
<reference evidence="1 2" key="1">
    <citation type="submission" date="2014-02" db="EMBL/GenBank/DDBJ databases">
        <title>The small core and large imbalanced accessory genome model reveals a collaborative survival strategy of Sorangium cellulosum strains in nature.</title>
        <authorList>
            <person name="Han K."/>
            <person name="Peng R."/>
            <person name="Blom J."/>
            <person name="Li Y.-Z."/>
        </authorList>
    </citation>
    <scope>NUCLEOTIDE SEQUENCE [LARGE SCALE GENOMIC DNA]</scope>
    <source>
        <strain evidence="1 2">So0149</strain>
    </source>
</reference>
<gene>
    <name evidence="1" type="ORF">BE18_52615</name>
</gene>
<proteinExistence type="predicted"/>
<sequence length="94" mass="9876">MLKPVTEKLAEMIMPLGAMTGGGRSVGATSVGFETDIKASGLVCERRQDAEYLESGCRVECVALPLEVAMVDSDEHSADEDCLGGARIATGSKR</sequence>
<evidence type="ECO:0000313" key="2">
    <source>
        <dbReference type="Proteomes" id="UP000075515"/>
    </source>
</evidence>
<name>A0A150SBM2_SORCE</name>